<keyword evidence="2" id="KW-0645">Protease</keyword>
<keyword evidence="1" id="KW-0472">Membrane</keyword>
<keyword evidence="3" id="KW-1185">Reference proteome</keyword>
<organism evidence="2 3">
    <name type="scientific">Paeniglutamicibacter cryotolerans</name>
    <dbReference type="NCBI Taxonomy" id="670079"/>
    <lineage>
        <taxon>Bacteria</taxon>
        <taxon>Bacillati</taxon>
        <taxon>Actinomycetota</taxon>
        <taxon>Actinomycetes</taxon>
        <taxon>Micrococcales</taxon>
        <taxon>Micrococcaceae</taxon>
        <taxon>Paeniglutamicibacter</taxon>
    </lineage>
</organism>
<keyword evidence="1" id="KW-0812">Transmembrane</keyword>
<dbReference type="RefSeq" id="WP_183510399.1">
    <property type="nucleotide sequence ID" value="NZ_BAABGK010000113.1"/>
</dbReference>
<keyword evidence="1" id="KW-1133">Transmembrane helix</keyword>
<dbReference type="Proteomes" id="UP000523000">
    <property type="component" value="Unassembled WGS sequence"/>
</dbReference>
<proteinExistence type="predicted"/>
<dbReference type="GO" id="GO:0006508">
    <property type="term" value="P:proteolysis"/>
    <property type="evidence" value="ECO:0007669"/>
    <property type="project" value="UniProtKB-KW"/>
</dbReference>
<reference evidence="2 3" key="1">
    <citation type="submission" date="2020-08" db="EMBL/GenBank/DDBJ databases">
        <title>Sequencing the genomes of 1000 actinobacteria strains.</title>
        <authorList>
            <person name="Klenk H.-P."/>
        </authorList>
    </citation>
    <scope>NUCLEOTIDE SEQUENCE [LARGE SCALE GENOMIC DNA]</scope>
    <source>
        <strain evidence="2 3">DSM 22826</strain>
    </source>
</reference>
<sequence length="203" mass="21442">MNGTPRAVNRVLLVVIGLIFIGAGLHLVLVETVSPYSAAAHRATGAIGASVRGLLDSTTLPGQKDSWLWIGATALMIVLVLLMLWWISVQGKGKTGIFAREYQEAGMRGIVELTGMVPEQAIKAALASRTDIVGVSVSTWTARGDAGLRIKVMPRQGAAPLRIAEDLDLLATELQQALGRGGAVVIHLAGGARSKMSRSERAR</sequence>
<protein>
    <submittedName>
        <fullName evidence="2">Membrane protein implicated in regulation of membrane protease activity</fullName>
    </submittedName>
</protein>
<comment type="caution">
    <text evidence="2">The sequence shown here is derived from an EMBL/GenBank/DDBJ whole genome shotgun (WGS) entry which is preliminary data.</text>
</comment>
<feature type="transmembrane region" description="Helical" evidence="1">
    <location>
        <begin position="7"/>
        <end position="29"/>
    </location>
</feature>
<dbReference type="GO" id="GO:0008233">
    <property type="term" value="F:peptidase activity"/>
    <property type="evidence" value="ECO:0007669"/>
    <property type="project" value="UniProtKB-KW"/>
</dbReference>
<evidence type="ECO:0000313" key="2">
    <source>
        <dbReference type="EMBL" id="MBB2995090.1"/>
    </source>
</evidence>
<gene>
    <name evidence="2" type="ORF">E9229_001281</name>
</gene>
<name>A0A839QGR6_9MICC</name>
<dbReference type="AlphaFoldDB" id="A0A839QGR6"/>
<evidence type="ECO:0000313" key="3">
    <source>
        <dbReference type="Proteomes" id="UP000523000"/>
    </source>
</evidence>
<evidence type="ECO:0000256" key="1">
    <source>
        <dbReference type="SAM" id="Phobius"/>
    </source>
</evidence>
<keyword evidence="2" id="KW-0378">Hydrolase</keyword>
<dbReference type="EMBL" id="JACHVS010000001">
    <property type="protein sequence ID" value="MBB2995090.1"/>
    <property type="molecule type" value="Genomic_DNA"/>
</dbReference>
<accession>A0A839QGR6</accession>
<feature type="transmembrane region" description="Helical" evidence="1">
    <location>
        <begin position="67"/>
        <end position="87"/>
    </location>
</feature>